<dbReference type="PANTHER" id="PTHR35176">
    <property type="entry name" value="HEME OXYGENASE HI_0854-RELATED"/>
    <property type="match status" value="1"/>
</dbReference>
<dbReference type="Pfam" id="PF01243">
    <property type="entry name" value="PNPOx_N"/>
    <property type="match status" value="1"/>
</dbReference>
<name>A0A242NFL8_9GAMM</name>
<dbReference type="SUPFAM" id="SSF50475">
    <property type="entry name" value="FMN-binding split barrel"/>
    <property type="match status" value="1"/>
</dbReference>
<dbReference type="Proteomes" id="UP000194977">
    <property type="component" value="Unassembled WGS sequence"/>
</dbReference>
<dbReference type="PANTHER" id="PTHR35176:SF6">
    <property type="entry name" value="HEME OXYGENASE HI_0854-RELATED"/>
    <property type="match status" value="1"/>
</dbReference>
<dbReference type="InterPro" id="IPR012349">
    <property type="entry name" value="Split_barrel_FMN-bd"/>
</dbReference>
<dbReference type="EMBL" id="NART01000121">
    <property type="protein sequence ID" value="OTQ07983.1"/>
    <property type="molecule type" value="Genomic_DNA"/>
</dbReference>
<evidence type="ECO:0000313" key="6">
    <source>
        <dbReference type="Proteomes" id="UP000194977"/>
    </source>
</evidence>
<evidence type="ECO:0000259" key="2">
    <source>
        <dbReference type="Pfam" id="PF01243"/>
    </source>
</evidence>
<protein>
    <recommendedName>
        <fullName evidence="2">Pyridoxamine 5'-phosphate oxidase N-terminal domain-containing protein</fullName>
    </recommendedName>
</protein>
<dbReference type="GO" id="GO:0005829">
    <property type="term" value="C:cytosol"/>
    <property type="evidence" value="ECO:0007669"/>
    <property type="project" value="TreeGrafter"/>
</dbReference>
<dbReference type="Proteomes" id="UP000194800">
    <property type="component" value="Unassembled WGS sequence"/>
</dbReference>
<proteinExistence type="predicted"/>
<dbReference type="OrthoDB" id="5345368at2"/>
<evidence type="ECO:0000313" key="4">
    <source>
        <dbReference type="EMBL" id="OTQ07983.1"/>
    </source>
</evidence>
<keyword evidence="1" id="KW-0560">Oxidoreductase</keyword>
<evidence type="ECO:0000313" key="3">
    <source>
        <dbReference type="EMBL" id="OTP98594.1"/>
    </source>
</evidence>
<dbReference type="GO" id="GO:0016627">
    <property type="term" value="F:oxidoreductase activity, acting on the CH-CH group of donors"/>
    <property type="evidence" value="ECO:0007669"/>
    <property type="project" value="TreeGrafter"/>
</dbReference>
<dbReference type="Gene3D" id="2.30.110.10">
    <property type="entry name" value="Electron Transport, Fmn-binding Protein, Chain A"/>
    <property type="match status" value="1"/>
</dbReference>
<gene>
    <name evidence="4" type="ORF">B6C91_13725</name>
    <name evidence="3" type="ORF">B6D08_10560</name>
</gene>
<feature type="domain" description="Pyridoxamine 5'-phosphate oxidase N-terminal" evidence="2">
    <location>
        <begin position="13"/>
        <end position="139"/>
    </location>
</feature>
<comment type="caution">
    <text evidence="3">The sequence shown here is derived from an EMBL/GenBank/DDBJ whole genome shotgun (WGS) entry which is preliminary data.</text>
</comment>
<dbReference type="AlphaFoldDB" id="A0A242NFL8"/>
<evidence type="ECO:0000313" key="5">
    <source>
        <dbReference type="Proteomes" id="UP000194800"/>
    </source>
</evidence>
<keyword evidence="5" id="KW-1185">Reference proteome</keyword>
<evidence type="ECO:0000256" key="1">
    <source>
        <dbReference type="ARBA" id="ARBA00023002"/>
    </source>
</evidence>
<accession>A0A242NFL8</accession>
<reference evidence="5 6" key="1">
    <citation type="submission" date="2017-03" db="EMBL/GenBank/DDBJ databases">
        <title>Comparative genomics of honeybee gut symbionts reveal geographically distinct and subgroup specific antibiotic resistance.</title>
        <authorList>
            <person name="Ludvigsen J."/>
            <person name="Porcellato D."/>
            <person name="Labee-Lund T.M."/>
            <person name="Amdam G.V."/>
            <person name="Rudi K."/>
        </authorList>
    </citation>
    <scope>NUCLEOTIDE SEQUENCE [LARGE SCALE GENOMIC DNA]</scope>
    <source>
        <strain evidence="3 6">A-7-12</strain>
        <strain evidence="4 5">A-9-12</strain>
    </source>
</reference>
<dbReference type="RefSeq" id="WP_086272436.1">
    <property type="nucleotide sequence ID" value="NZ_JBHZLC010000030.1"/>
</dbReference>
<dbReference type="PIRSF" id="PIRSF004633">
    <property type="entry name" value="UCP_PLP_oxd"/>
    <property type="match status" value="1"/>
</dbReference>
<organism evidence="3 6">
    <name type="scientific">Gilliamella apicola</name>
    <dbReference type="NCBI Taxonomy" id="1196095"/>
    <lineage>
        <taxon>Bacteria</taxon>
        <taxon>Pseudomonadati</taxon>
        <taxon>Pseudomonadota</taxon>
        <taxon>Gammaproteobacteria</taxon>
        <taxon>Orbales</taxon>
        <taxon>Orbaceae</taxon>
        <taxon>Gilliamella</taxon>
    </lineage>
</organism>
<dbReference type="InterPro" id="IPR014419">
    <property type="entry name" value="HutZ"/>
</dbReference>
<dbReference type="GO" id="GO:0070967">
    <property type="term" value="F:coenzyme F420 binding"/>
    <property type="evidence" value="ECO:0007669"/>
    <property type="project" value="TreeGrafter"/>
</dbReference>
<sequence>MAESKTNNVQETLDNLHESVLTVILSTINKDGRVETSYSPYFFDGNDYYVLISDLAPHSQNMKTNPDISFIIIDDESKTKNIYARRRLTSQALAEIVDKKSPLFAEIIDQLAKRVSKMVYMLCEMNDFNLFKITPTSGRIVIGFGKTYLIDYQNKMVIPVDEDYVAKQKEQNDN</sequence>
<dbReference type="InterPro" id="IPR052019">
    <property type="entry name" value="F420H2_bilvrd_red/Heme_oxyg"/>
</dbReference>
<dbReference type="InterPro" id="IPR011576">
    <property type="entry name" value="Pyridox_Oxase_N"/>
</dbReference>
<dbReference type="EMBL" id="NARP01000028">
    <property type="protein sequence ID" value="OTP98594.1"/>
    <property type="molecule type" value="Genomic_DNA"/>
</dbReference>